<feature type="transmembrane region" description="Helical" evidence="6">
    <location>
        <begin position="217"/>
        <end position="240"/>
    </location>
</feature>
<dbReference type="GO" id="GO:0016020">
    <property type="term" value="C:membrane"/>
    <property type="evidence" value="ECO:0007669"/>
    <property type="project" value="UniProtKB-SubCell"/>
</dbReference>
<feature type="transmembrane region" description="Helical" evidence="6">
    <location>
        <begin position="139"/>
        <end position="161"/>
    </location>
</feature>
<protein>
    <recommendedName>
        <fullName evidence="7">Rhodopsin domain-containing protein</fullName>
    </recommendedName>
</protein>
<feature type="transmembrane region" description="Helical" evidence="6">
    <location>
        <begin position="105"/>
        <end position="127"/>
    </location>
</feature>
<dbReference type="HOGENOM" id="CLU_045271_0_0_1"/>
<dbReference type="Proteomes" id="UP000015100">
    <property type="component" value="Unassembled WGS sequence"/>
</dbReference>
<evidence type="ECO:0000313" key="9">
    <source>
        <dbReference type="Proteomes" id="UP000015100"/>
    </source>
</evidence>
<dbReference type="PANTHER" id="PTHR33048:SF129">
    <property type="entry name" value="INTEGRAL MEMBRANE PROTEIN-RELATED"/>
    <property type="match status" value="1"/>
</dbReference>
<dbReference type="PANTHER" id="PTHR33048">
    <property type="entry name" value="PTH11-LIKE INTEGRAL MEMBRANE PROTEIN (AFU_ORTHOLOGUE AFUA_5G11245)"/>
    <property type="match status" value="1"/>
</dbReference>
<evidence type="ECO:0000256" key="2">
    <source>
        <dbReference type="ARBA" id="ARBA00022692"/>
    </source>
</evidence>
<evidence type="ECO:0000256" key="5">
    <source>
        <dbReference type="ARBA" id="ARBA00038359"/>
    </source>
</evidence>
<proteinExistence type="inferred from homology"/>
<dbReference type="InterPro" id="IPR049326">
    <property type="entry name" value="Rhodopsin_dom_fungi"/>
</dbReference>
<feature type="transmembrane region" description="Helical" evidence="6">
    <location>
        <begin position="181"/>
        <end position="205"/>
    </location>
</feature>
<comment type="similarity">
    <text evidence="5">Belongs to the SAT4 family.</text>
</comment>
<name>S8BTW9_DACHA</name>
<keyword evidence="3 6" id="KW-1133">Transmembrane helix</keyword>
<dbReference type="Pfam" id="PF20684">
    <property type="entry name" value="Fung_rhodopsin"/>
    <property type="match status" value="1"/>
</dbReference>
<feature type="domain" description="Rhodopsin" evidence="7">
    <location>
        <begin position="123"/>
        <end position="360"/>
    </location>
</feature>
<keyword evidence="2 6" id="KW-0812">Transmembrane</keyword>
<evidence type="ECO:0000256" key="4">
    <source>
        <dbReference type="ARBA" id="ARBA00023136"/>
    </source>
</evidence>
<comment type="subcellular location">
    <subcellularLocation>
        <location evidence="1">Membrane</location>
        <topology evidence="1">Multi-pass membrane protein</topology>
    </subcellularLocation>
</comment>
<dbReference type="EMBL" id="AQGS01000532">
    <property type="protein sequence ID" value="EPS38722.1"/>
    <property type="molecule type" value="Genomic_DNA"/>
</dbReference>
<sequence length="401" mass="44319">MADSDEGLGKGDIELILLYSLAIGSESPFYSNLRILDVISKYSDFITANGNFTPADLTQNFGTSPSISSLLIEYLGGADYISYLVPQIIGAENDGLLPHPRTTTIVVPLFVTFTAISTVAVALRLWSRHRVAGGIKTDDWVTVLGYFLTIMWGAVAIHHSNANGEYQAFWDLSWTSLRETYRTYFALTALYPWVMMVIKISLLIFYYAVTNINYMRWAVWAIGFITVGNTLAGFFITVLACRPINYWDHLLENPCKINRGTANVCIAAIYMFTDIAIWVLPMPLVWRLKLPVRERILAVITFGVGAVACIASGFRIKALLDFESYDAQSSSSLLISAWTITELNLALICASAPAIRALFKFFAPKIRTTVTGTISTMQSAIGDKEKLSEEKAGEKVDSASS</sequence>
<evidence type="ECO:0000256" key="3">
    <source>
        <dbReference type="ARBA" id="ARBA00022989"/>
    </source>
</evidence>
<reference evidence="9" key="2">
    <citation type="submission" date="2013-04" db="EMBL/GenBank/DDBJ databases">
        <title>Genomic mechanisms accounting for the adaptation to parasitism in nematode-trapping fungi.</title>
        <authorList>
            <person name="Ahren D.G."/>
        </authorList>
    </citation>
    <scope>NUCLEOTIDE SEQUENCE [LARGE SCALE GENOMIC DNA]</scope>
    <source>
        <strain evidence="9">CBS 200.50</strain>
    </source>
</reference>
<feature type="transmembrane region" description="Helical" evidence="6">
    <location>
        <begin position="336"/>
        <end position="359"/>
    </location>
</feature>
<reference evidence="8 9" key="1">
    <citation type="journal article" date="2013" name="PLoS Genet.">
        <title>Genomic mechanisms accounting for the adaptation to parasitism in nematode-trapping fungi.</title>
        <authorList>
            <person name="Meerupati T."/>
            <person name="Andersson K.M."/>
            <person name="Friman E."/>
            <person name="Kumar D."/>
            <person name="Tunlid A."/>
            <person name="Ahren D."/>
        </authorList>
    </citation>
    <scope>NUCLEOTIDE SEQUENCE [LARGE SCALE GENOMIC DNA]</scope>
    <source>
        <strain evidence="8 9">CBS 200.50</strain>
    </source>
</reference>
<evidence type="ECO:0000256" key="1">
    <source>
        <dbReference type="ARBA" id="ARBA00004141"/>
    </source>
</evidence>
<dbReference type="AlphaFoldDB" id="S8BTW9"/>
<dbReference type="InterPro" id="IPR052337">
    <property type="entry name" value="SAT4-like"/>
</dbReference>
<accession>S8BTW9</accession>
<keyword evidence="4 6" id="KW-0472">Membrane</keyword>
<dbReference type="OrthoDB" id="10017208at2759"/>
<evidence type="ECO:0000313" key="8">
    <source>
        <dbReference type="EMBL" id="EPS38722.1"/>
    </source>
</evidence>
<feature type="transmembrane region" description="Helical" evidence="6">
    <location>
        <begin position="260"/>
        <end position="284"/>
    </location>
</feature>
<comment type="caution">
    <text evidence="8">The sequence shown here is derived from an EMBL/GenBank/DDBJ whole genome shotgun (WGS) entry which is preliminary data.</text>
</comment>
<gene>
    <name evidence="8" type="ORF">H072_7562</name>
</gene>
<evidence type="ECO:0000256" key="6">
    <source>
        <dbReference type="SAM" id="Phobius"/>
    </source>
</evidence>
<evidence type="ECO:0000259" key="7">
    <source>
        <dbReference type="Pfam" id="PF20684"/>
    </source>
</evidence>
<organism evidence="8 9">
    <name type="scientific">Dactylellina haptotyla (strain CBS 200.50)</name>
    <name type="common">Nematode-trapping fungus</name>
    <name type="synonym">Monacrosporium haptotylum</name>
    <dbReference type="NCBI Taxonomy" id="1284197"/>
    <lineage>
        <taxon>Eukaryota</taxon>
        <taxon>Fungi</taxon>
        <taxon>Dikarya</taxon>
        <taxon>Ascomycota</taxon>
        <taxon>Pezizomycotina</taxon>
        <taxon>Orbiliomycetes</taxon>
        <taxon>Orbiliales</taxon>
        <taxon>Orbiliaceae</taxon>
        <taxon>Dactylellina</taxon>
    </lineage>
</organism>
<dbReference type="STRING" id="1284197.S8BTW9"/>
<feature type="transmembrane region" description="Helical" evidence="6">
    <location>
        <begin position="296"/>
        <end position="316"/>
    </location>
</feature>
<keyword evidence="9" id="KW-1185">Reference proteome</keyword>